<keyword evidence="10" id="KW-1185">Reference proteome</keyword>
<comment type="subcellular location">
    <subcellularLocation>
        <location evidence="8">Cell membrane</location>
        <topology evidence="8">Multi-pass membrane protein</topology>
    </subcellularLocation>
    <subcellularLocation>
        <location evidence="1">Endomembrane system</location>
        <topology evidence="1">Multi-pass membrane protein</topology>
    </subcellularLocation>
</comment>
<feature type="transmembrane region" description="Helical" evidence="8">
    <location>
        <begin position="130"/>
        <end position="154"/>
    </location>
</feature>
<gene>
    <name evidence="9" type="ORF">GCM10010151_72490</name>
</gene>
<feature type="transmembrane region" description="Helical" evidence="8">
    <location>
        <begin position="323"/>
        <end position="343"/>
    </location>
</feature>
<evidence type="ECO:0000256" key="4">
    <source>
        <dbReference type="ARBA" id="ARBA00022596"/>
    </source>
</evidence>
<feature type="transmembrane region" description="Helical" evidence="8">
    <location>
        <begin position="276"/>
        <end position="303"/>
    </location>
</feature>
<keyword evidence="4" id="KW-0533">Nickel</keyword>
<evidence type="ECO:0000256" key="7">
    <source>
        <dbReference type="ARBA" id="ARBA00023136"/>
    </source>
</evidence>
<feature type="transmembrane region" description="Helical" evidence="8">
    <location>
        <begin position="21"/>
        <end position="40"/>
    </location>
</feature>
<evidence type="ECO:0000256" key="1">
    <source>
        <dbReference type="ARBA" id="ARBA00004127"/>
    </source>
</evidence>
<dbReference type="RefSeq" id="WP_252810371.1">
    <property type="nucleotide sequence ID" value="NZ_BAAABM010000071.1"/>
</dbReference>
<dbReference type="InterPro" id="IPR004688">
    <property type="entry name" value="Ni/Co_transpt"/>
</dbReference>
<organism evidence="9 10">
    <name type="scientific">Actinoallomurus spadix</name>
    <dbReference type="NCBI Taxonomy" id="79912"/>
    <lineage>
        <taxon>Bacteria</taxon>
        <taxon>Bacillati</taxon>
        <taxon>Actinomycetota</taxon>
        <taxon>Actinomycetes</taxon>
        <taxon>Streptosporangiales</taxon>
        <taxon>Thermomonosporaceae</taxon>
        <taxon>Actinoallomurus</taxon>
    </lineage>
</organism>
<evidence type="ECO:0000313" key="10">
    <source>
        <dbReference type="Proteomes" id="UP001501822"/>
    </source>
</evidence>
<protein>
    <recommendedName>
        <fullName evidence="8">Nickel/cobalt efflux system</fullName>
    </recommendedName>
</protein>
<accession>A0ABN0XSV0</accession>
<keyword evidence="3 8" id="KW-0813">Transport</keyword>
<comment type="similarity">
    <text evidence="2 8">Belongs to the NiCoT transporter (TC 2.A.52) family.</text>
</comment>
<evidence type="ECO:0000256" key="8">
    <source>
        <dbReference type="RuleBase" id="RU362101"/>
    </source>
</evidence>
<feature type="transmembrane region" description="Helical" evidence="8">
    <location>
        <begin position="46"/>
        <end position="63"/>
    </location>
</feature>
<keyword evidence="7 8" id="KW-0472">Membrane</keyword>
<evidence type="ECO:0000256" key="3">
    <source>
        <dbReference type="ARBA" id="ARBA00022448"/>
    </source>
</evidence>
<feature type="transmembrane region" description="Helical" evidence="8">
    <location>
        <begin position="233"/>
        <end position="255"/>
    </location>
</feature>
<evidence type="ECO:0000256" key="2">
    <source>
        <dbReference type="ARBA" id="ARBA00010892"/>
    </source>
</evidence>
<dbReference type="EMBL" id="BAAABM010000071">
    <property type="protein sequence ID" value="GAA0372012.1"/>
    <property type="molecule type" value="Genomic_DNA"/>
</dbReference>
<evidence type="ECO:0000313" key="9">
    <source>
        <dbReference type="EMBL" id="GAA0372012.1"/>
    </source>
</evidence>
<evidence type="ECO:0000256" key="6">
    <source>
        <dbReference type="ARBA" id="ARBA00022989"/>
    </source>
</evidence>
<evidence type="ECO:0000256" key="5">
    <source>
        <dbReference type="ARBA" id="ARBA00022692"/>
    </source>
</evidence>
<feature type="transmembrane region" description="Helical" evidence="8">
    <location>
        <begin position="194"/>
        <end position="213"/>
    </location>
</feature>
<dbReference type="Proteomes" id="UP001501822">
    <property type="component" value="Unassembled WGS sequence"/>
</dbReference>
<dbReference type="PANTHER" id="PTHR31611">
    <property type="entry name" value="HIGH-AFFINITY NICKEL TRANSPORT PROTEIN NIC1"/>
    <property type="match status" value="1"/>
</dbReference>
<feature type="transmembrane region" description="Helical" evidence="8">
    <location>
        <begin position="91"/>
        <end position="118"/>
    </location>
</feature>
<keyword evidence="5 8" id="KW-0812">Transmembrane</keyword>
<dbReference type="NCBIfam" id="TIGR00802">
    <property type="entry name" value="nico"/>
    <property type="match status" value="1"/>
</dbReference>
<sequence>MTTPPVPLTAGTWTRAERARLSGILGIIALLHITGWTLYFYYSRNLAAAGSFTAAGVTAYVLGMRHAFDADHIAAIDDTTRLMLQRGRRSVGVGFFFAMGHSTVVLVLSTVIALAAGAATTAQIDSFRQVGGAISVVVAMAFLLLVAALNAMVLRGVAGLWRRMTRGELDERELELQLLNRGLMNRMLGGRARALIKSSWHMYPVGLLFGLGLETASEVTLLGLAAQSAGQGALPLLATLTLPLLFAAGMSALDTCDSLLMTRAYSWAFRSPARKLYYNMATTTMTVLIAGFIGSVYLADLLAKYAGAAFLDSYAALADHFEYLGYGIVAVFVISWLAAAVLWRAGRFEQRYGSTQ</sequence>
<keyword evidence="6 8" id="KW-1133">Transmembrane helix</keyword>
<reference evidence="9 10" key="1">
    <citation type="journal article" date="2019" name="Int. J. Syst. Evol. Microbiol.">
        <title>The Global Catalogue of Microorganisms (GCM) 10K type strain sequencing project: providing services to taxonomists for standard genome sequencing and annotation.</title>
        <authorList>
            <consortium name="The Broad Institute Genomics Platform"/>
            <consortium name="The Broad Institute Genome Sequencing Center for Infectious Disease"/>
            <person name="Wu L."/>
            <person name="Ma J."/>
        </authorList>
    </citation>
    <scope>NUCLEOTIDE SEQUENCE [LARGE SCALE GENOMIC DNA]</scope>
    <source>
        <strain evidence="9 10">JCM 3146</strain>
    </source>
</reference>
<proteinExistence type="inferred from homology"/>
<dbReference type="Pfam" id="PF03824">
    <property type="entry name" value="NicO"/>
    <property type="match status" value="1"/>
</dbReference>
<dbReference type="InterPro" id="IPR011541">
    <property type="entry name" value="Ni/Co_transpt_high_affinity"/>
</dbReference>
<dbReference type="PANTHER" id="PTHR31611:SF0">
    <property type="entry name" value="HIGH-AFFINITY NICKEL TRANSPORT PROTEIN NIC1"/>
    <property type="match status" value="1"/>
</dbReference>
<name>A0ABN0XSV0_9ACTN</name>
<comment type="caution">
    <text evidence="9">The sequence shown here is derived from an EMBL/GenBank/DDBJ whole genome shotgun (WGS) entry which is preliminary data.</text>
</comment>